<feature type="transmembrane region" description="Helical" evidence="1">
    <location>
        <begin position="87"/>
        <end position="109"/>
    </location>
</feature>
<dbReference type="PANTHER" id="PTHR30273">
    <property type="entry name" value="PERIPLASMIC SIGNAL SENSOR AND SIGMA FACTOR ACTIVATOR FECR-RELATED"/>
    <property type="match status" value="1"/>
</dbReference>
<keyword evidence="1" id="KW-0812">Transmembrane</keyword>
<feature type="domain" description="FecR protein" evidence="2">
    <location>
        <begin position="120"/>
        <end position="211"/>
    </location>
</feature>
<dbReference type="Pfam" id="PF04773">
    <property type="entry name" value="FecR"/>
    <property type="match status" value="1"/>
</dbReference>
<keyword evidence="4" id="KW-1185">Reference proteome</keyword>
<proteinExistence type="predicted"/>
<dbReference type="InterPro" id="IPR012373">
    <property type="entry name" value="Ferrdict_sens_TM"/>
</dbReference>
<dbReference type="PANTHER" id="PTHR30273:SF2">
    <property type="entry name" value="PROTEIN FECR"/>
    <property type="match status" value="1"/>
</dbReference>
<sequence>MSDLNHFHQALALWVIRLNDDNLQQRQQALDEFQLWKAQYPEHQDQIDQMFSFADEMQQFSTLGISSQTVTQSLAIAQHSQNRMNRLFGKVMGFAVLFSGLVGLSFIGLEHGPFAYYRADIKTDTGEMHHLTLEDGSQLSLAAHSAVNIHFDAQQRRIDLIEGAIYLDVAKDPQRPLRVHTAQADYQALGTRFIVLQESDKSTLSMLHSQVSVTATSSPSTASSLAPASLESSAAPALASLESSALAALESASAAPEAQGTDKQTIVSQAQQISVTTQGLGQIQAINIAATEMAWQQQQIVADQMPLADVLNQLKRHHQGVLWFNAEALQAFKITGVIHADQDLDQTLSLLMQQNPQLQLHKVGSSLRYIRVAQQDAM</sequence>
<dbReference type="OrthoDB" id="1099576at2"/>
<reference evidence="3 4" key="1">
    <citation type="submission" date="2019-03" db="EMBL/GenBank/DDBJ databases">
        <title>Genomic analyses of the natural microbiome of Caenorhabditis elegans.</title>
        <authorList>
            <person name="Samuel B."/>
        </authorList>
    </citation>
    <scope>NUCLEOTIDE SEQUENCE [LARGE SCALE GENOMIC DNA]</scope>
    <source>
        <strain evidence="3 4">JUb89</strain>
    </source>
</reference>
<dbReference type="GO" id="GO:0016989">
    <property type="term" value="F:sigma factor antagonist activity"/>
    <property type="evidence" value="ECO:0007669"/>
    <property type="project" value="TreeGrafter"/>
</dbReference>
<evidence type="ECO:0000313" key="4">
    <source>
        <dbReference type="Proteomes" id="UP000294963"/>
    </source>
</evidence>
<evidence type="ECO:0000259" key="2">
    <source>
        <dbReference type="Pfam" id="PF04773"/>
    </source>
</evidence>
<keyword evidence="1" id="KW-1133">Transmembrane helix</keyword>
<dbReference type="Proteomes" id="UP000294963">
    <property type="component" value="Unassembled WGS sequence"/>
</dbReference>
<accession>A0A4R1Y2H2</accession>
<name>A0A4R1Y2H2_ACICA</name>
<protein>
    <submittedName>
        <fullName evidence="3">FecR family protein</fullName>
    </submittedName>
</protein>
<dbReference type="InterPro" id="IPR006860">
    <property type="entry name" value="FecR"/>
</dbReference>
<keyword evidence="1" id="KW-0472">Membrane</keyword>
<dbReference type="EMBL" id="SLVJ01000002">
    <property type="protein sequence ID" value="TCM69761.1"/>
    <property type="molecule type" value="Genomic_DNA"/>
</dbReference>
<gene>
    <name evidence="3" type="ORF">EC844_10220</name>
</gene>
<comment type="caution">
    <text evidence="3">The sequence shown here is derived from an EMBL/GenBank/DDBJ whole genome shotgun (WGS) entry which is preliminary data.</text>
</comment>
<dbReference type="Gene3D" id="2.60.120.1440">
    <property type="match status" value="1"/>
</dbReference>
<dbReference type="AlphaFoldDB" id="A0A4R1Y2H2"/>
<organism evidence="3 4">
    <name type="scientific">Acinetobacter calcoaceticus</name>
    <dbReference type="NCBI Taxonomy" id="471"/>
    <lineage>
        <taxon>Bacteria</taxon>
        <taxon>Pseudomonadati</taxon>
        <taxon>Pseudomonadota</taxon>
        <taxon>Gammaproteobacteria</taxon>
        <taxon>Moraxellales</taxon>
        <taxon>Moraxellaceae</taxon>
        <taxon>Acinetobacter</taxon>
        <taxon>Acinetobacter calcoaceticus/baumannii complex</taxon>
    </lineage>
</organism>
<dbReference type="PIRSF" id="PIRSF018266">
    <property type="entry name" value="FecR"/>
    <property type="match status" value="1"/>
</dbReference>
<evidence type="ECO:0000256" key="1">
    <source>
        <dbReference type="SAM" id="Phobius"/>
    </source>
</evidence>
<evidence type="ECO:0000313" key="3">
    <source>
        <dbReference type="EMBL" id="TCM69761.1"/>
    </source>
</evidence>